<feature type="binding site" description="covalent" evidence="8">
    <location>
        <position position="222"/>
    </location>
    <ligand>
        <name>heme c</name>
        <dbReference type="ChEBI" id="CHEBI:61717"/>
        <label>2</label>
    </ligand>
</feature>
<dbReference type="InterPro" id="IPR004852">
    <property type="entry name" value="Di-haem_cyt_c_peroxidsae"/>
</dbReference>
<feature type="binding site" description="covalent" evidence="8">
    <location>
        <position position="82"/>
    </location>
    <ligand>
        <name>heme c</name>
        <dbReference type="ChEBI" id="CHEBI:61717"/>
        <label>1</label>
    </ligand>
</feature>
<feature type="region of interest" description="Disordered" evidence="10">
    <location>
        <begin position="33"/>
        <end position="102"/>
    </location>
</feature>
<dbReference type="InterPro" id="IPR026259">
    <property type="entry name" value="MauG/Cytc_peroxidase"/>
</dbReference>
<dbReference type="GO" id="GO:0042597">
    <property type="term" value="C:periplasmic space"/>
    <property type="evidence" value="ECO:0007669"/>
    <property type="project" value="UniProtKB-SubCell"/>
</dbReference>
<protein>
    <submittedName>
        <fullName evidence="13">C-type cytochrome</fullName>
    </submittedName>
</protein>
<accession>A0A952FFL0</accession>
<dbReference type="PIRSF" id="PIRSF000294">
    <property type="entry name" value="Cytochrome-c_peroxidase"/>
    <property type="match status" value="1"/>
</dbReference>
<dbReference type="PROSITE" id="PS51007">
    <property type="entry name" value="CYTC"/>
    <property type="match status" value="1"/>
</dbReference>
<comment type="subcellular location">
    <subcellularLocation>
        <location evidence="1">Periplasm</location>
    </subcellularLocation>
</comment>
<gene>
    <name evidence="13" type="ORF">JF625_02350</name>
</gene>
<keyword evidence="3 9" id="KW-0479">Metal-binding</keyword>
<keyword evidence="2 8" id="KW-0349">Heme</keyword>
<dbReference type="InterPro" id="IPR009056">
    <property type="entry name" value="Cyt_c-like_dom"/>
</dbReference>
<dbReference type="GO" id="GO:0004130">
    <property type="term" value="F:cytochrome-c peroxidase activity"/>
    <property type="evidence" value="ECO:0007669"/>
    <property type="project" value="TreeGrafter"/>
</dbReference>
<dbReference type="InterPro" id="IPR051395">
    <property type="entry name" value="Cytochrome_c_Peroxidase/MauG"/>
</dbReference>
<feature type="chain" id="PRO_5037417048" evidence="11">
    <location>
        <begin position="26"/>
        <end position="320"/>
    </location>
</feature>
<dbReference type="Pfam" id="PF03150">
    <property type="entry name" value="CCP_MauG"/>
    <property type="match status" value="1"/>
</dbReference>
<evidence type="ECO:0000256" key="4">
    <source>
        <dbReference type="ARBA" id="ARBA00022729"/>
    </source>
</evidence>
<dbReference type="SUPFAM" id="SSF46626">
    <property type="entry name" value="Cytochrome c"/>
    <property type="match status" value="2"/>
</dbReference>
<keyword evidence="7 9" id="KW-0408">Iron</keyword>
<dbReference type="GO" id="GO:0009055">
    <property type="term" value="F:electron transfer activity"/>
    <property type="evidence" value="ECO:0007669"/>
    <property type="project" value="InterPro"/>
</dbReference>
<dbReference type="GO" id="GO:0046872">
    <property type="term" value="F:metal ion binding"/>
    <property type="evidence" value="ECO:0007669"/>
    <property type="project" value="UniProtKB-KW"/>
</dbReference>
<keyword evidence="5" id="KW-0574">Periplasm</keyword>
<dbReference type="Gene3D" id="1.10.760.10">
    <property type="entry name" value="Cytochrome c-like domain"/>
    <property type="match status" value="2"/>
</dbReference>
<dbReference type="Proteomes" id="UP000700706">
    <property type="component" value="Unassembled WGS sequence"/>
</dbReference>
<dbReference type="Pfam" id="PF00034">
    <property type="entry name" value="Cytochrom_C"/>
    <property type="match status" value="1"/>
</dbReference>
<evidence type="ECO:0000256" key="5">
    <source>
        <dbReference type="ARBA" id="ARBA00022764"/>
    </source>
</evidence>
<feature type="binding site" description="covalent" evidence="8">
    <location>
        <position position="225"/>
    </location>
    <ligand>
        <name>heme c</name>
        <dbReference type="ChEBI" id="CHEBI:61717"/>
        <label>2</label>
    </ligand>
</feature>
<feature type="binding site" description="axial binding residue" evidence="9">
    <location>
        <position position="83"/>
    </location>
    <ligand>
        <name>heme c</name>
        <dbReference type="ChEBI" id="CHEBI:61717"/>
        <label>1</label>
    </ligand>
    <ligandPart>
        <name>Fe</name>
        <dbReference type="ChEBI" id="CHEBI:18248"/>
    </ligandPart>
</feature>
<evidence type="ECO:0000256" key="8">
    <source>
        <dbReference type="PIRSR" id="PIRSR000294-1"/>
    </source>
</evidence>
<evidence type="ECO:0000256" key="2">
    <source>
        <dbReference type="ARBA" id="ARBA00022617"/>
    </source>
</evidence>
<comment type="cofactor">
    <cofactor evidence="8">
        <name>heme</name>
        <dbReference type="ChEBI" id="CHEBI:30413"/>
    </cofactor>
    <text evidence="8">Binds 2 heme groups.</text>
</comment>
<evidence type="ECO:0000256" key="9">
    <source>
        <dbReference type="PIRSR" id="PIRSR000294-2"/>
    </source>
</evidence>
<feature type="binding site" description="axial binding residue" evidence="9">
    <location>
        <position position="226"/>
    </location>
    <ligand>
        <name>heme c</name>
        <dbReference type="ChEBI" id="CHEBI:61717"/>
        <label>2</label>
    </ligand>
    <ligandPart>
        <name>Fe</name>
        <dbReference type="ChEBI" id="CHEBI:18248"/>
    </ligandPart>
</feature>
<evidence type="ECO:0000256" key="6">
    <source>
        <dbReference type="ARBA" id="ARBA00023002"/>
    </source>
</evidence>
<evidence type="ECO:0000313" key="14">
    <source>
        <dbReference type="Proteomes" id="UP000700706"/>
    </source>
</evidence>
<dbReference type="PANTHER" id="PTHR30600">
    <property type="entry name" value="CYTOCHROME C PEROXIDASE-RELATED"/>
    <property type="match status" value="1"/>
</dbReference>
<dbReference type="GO" id="GO:0020037">
    <property type="term" value="F:heme binding"/>
    <property type="evidence" value="ECO:0007669"/>
    <property type="project" value="InterPro"/>
</dbReference>
<dbReference type="InterPro" id="IPR036909">
    <property type="entry name" value="Cyt_c-like_dom_sf"/>
</dbReference>
<keyword evidence="6" id="KW-0560">Oxidoreductase</keyword>
<comment type="PTM">
    <text evidence="8">Binds 2 heme groups per subunit.</text>
</comment>
<evidence type="ECO:0000256" key="3">
    <source>
        <dbReference type="ARBA" id="ARBA00022723"/>
    </source>
</evidence>
<evidence type="ECO:0000259" key="12">
    <source>
        <dbReference type="PROSITE" id="PS51007"/>
    </source>
</evidence>
<comment type="caution">
    <text evidence="13">The sequence shown here is derived from an EMBL/GenBank/DDBJ whole genome shotgun (WGS) entry which is preliminary data.</text>
</comment>
<feature type="signal peptide" evidence="11">
    <location>
        <begin position="1"/>
        <end position="25"/>
    </location>
</feature>
<feature type="compositionally biased region" description="Basic and acidic residues" evidence="10">
    <location>
        <begin position="67"/>
        <end position="77"/>
    </location>
</feature>
<evidence type="ECO:0000256" key="11">
    <source>
        <dbReference type="SAM" id="SignalP"/>
    </source>
</evidence>
<sequence>MTGPARRIAAWGALLGLLLATAGLAAQVSEPAAPFPPQAAEQEPITPIPPPPAADPLKLALGESLFDDPRLSRDGRRACSSCHDTRTNGASHNRRDTTPDGSPLRFNTSTVFNAALSFRLNWAGGFRTLEAQAAASIESPDTMGTTIDDVLGRLREDPAMVARFREAYGAGPDRGSLLDAIATFERSLVTPGSPFDRWLGGDAGALTAEEQDGYRLFKSLGCVSCHQGVNIGGNLFQRHGIFHPLASPDPEILRVPSLRNIATTAPYFHDGSAATLEGAVRNMALAQLDRTLSDQQVTTIIAFLRSLTGTYKGHPVTAAP</sequence>
<dbReference type="PANTHER" id="PTHR30600:SF7">
    <property type="entry name" value="CYTOCHROME C PEROXIDASE-RELATED"/>
    <property type="match status" value="1"/>
</dbReference>
<name>A0A952FFL0_9PROT</name>
<feature type="binding site" description="covalent" evidence="8">
    <location>
        <position position="79"/>
    </location>
    <ligand>
        <name>heme c</name>
        <dbReference type="ChEBI" id="CHEBI:61717"/>
        <label>1</label>
    </ligand>
</feature>
<evidence type="ECO:0000256" key="1">
    <source>
        <dbReference type="ARBA" id="ARBA00004418"/>
    </source>
</evidence>
<feature type="compositionally biased region" description="Low complexity" evidence="10">
    <location>
        <begin position="33"/>
        <end position="45"/>
    </location>
</feature>
<feature type="domain" description="Cytochrome c" evidence="12">
    <location>
        <begin position="208"/>
        <end position="308"/>
    </location>
</feature>
<proteinExistence type="predicted"/>
<evidence type="ECO:0000256" key="10">
    <source>
        <dbReference type="SAM" id="MobiDB-lite"/>
    </source>
</evidence>
<feature type="binding site" description="axial binding residue" evidence="9">
    <location>
        <position position="283"/>
    </location>
    <ligand>
        <name>heme c</name>
        <dbReference type="ChEBI" id="CHEBI:61717"/>
        <label>2</label>
    </ligand>
    <ligandPart>
        <name>Fe</name>
        <dbReference type="ChEBI" id="CHEBI:18248"/>
    </ligandPart>
</feature>
<organism evidence="13 14">
    <name type="scientific">Inquilinus limosus</name>
    <dbReference type="NCBI Taxonomy" id="171674"/>
    <lineage>
        <taxon>Bacteria</taxon>
        <taxon>Pseudomonadati</taxon>
        <taxon>Pseudomonadota</taxon>
        <taxon>Alphaproteobacteria</taxon>
        <taxon>Rhodospirillales</taxon>
        <taxon>Rhodospirillaceae</taxon>
        <taxon>Inquilinus</taxon>
    </lineage>
</organism>
<dbReference type="AlphaFoldDB" id="A0A952FFL0"/>
<evidence type="ECO:0000313" key="13">
    <source>
        <dbReference type="EMBL" id="MBW8723988.1"/>
    </source>
</evidence>
<reference evidence="13" key="1">
    <citation type="submission" date="2020-06" db="EMBL/GenBank/DDBJ databases">
        <title>Stable isotope informed genome-resolved metagenomics uncovers potential trophic interactions in rhizosphere soil.</title>
        <authorList>
            <person name="Starr E.P."/>
            <person name="Shi S."/>
            <person name="Blazewicz S.J."/>
            <person name="Koch B.J."/>
            <person name="Probst A.J."/>
            <person name="Hungate B.A."/>
            <person name="Pett-Ridge J."/>
            <person name="Firestone M.K."/>
            <person name="Banfield J.F."/>
        </authorList>
    </citation>
    <scope>NUCLEOTIDE SEQUENCE</scope>
    <source>
        <strain evidence="13">YM_69_17</strain>
    </source>
</reference>
<dbReference type="EMBL" id="JAEKLZ010000065">
    <property type="protein sequence ID" value="MBW8723988.1"/>
    <property type="molecule type" value="Genomic_DNA"/>
</dbReference>
<evidence type="ECO:0000256" key="7">
    <source>
        <dbReference type="ARBA" id="ARBA00023004"/>
    </source>
</evidence>
<keyword evidence="4 11" id="KW-0732">Signal</keyword>